<proteinExistence type="predicted"/>
<dbReference type="STRING" id="1313296.SAMN05661091_2112"/>
<dbReference type="Proteomes" id="UP000192940">
    <property type="component" value="Chromosome I"/>
</dbReference>
<organism evidence="3 4">
    <name type="scientific">Paenibacillus uliginis N3/975</name>
    <dbReference type="NCBI Taxonomy" id="1313296"/>
    <lineage>
        <taxon>Bacteria</taxon>
        <taxon>Bacillati</taxon>
        <taxon>Bacillota</taxon>
        <taxon>Bacilli</taxon>
        <taxon>Bacillales</taxon>
        <taxon>Paenibacillaceae</taxon>
        <taxon>Paenibacillus</taxon>
    </lineage>
</organism>
<name>A0A1X7H9E0_9BACL</name>
<sequence>MTKTTKIISALLITSSLLGAGAASASAFSDIEDSGNQAIVKSLQDKGIIQGITTDKFAPQKTITSAQAVQMVVKATGLKELPNFSGKSFSSVPDGAWYADAVNIAAQHGLPVSADTKWNEPMAREDFANLLATAVQKTGNYPVIMMYINIADESQMKEENRGAVQFLLLTKIAELDKGGKFHPQQKLTRMEAAKLTHAAMQFIKDHKQDNVGKVEQDGDDISTQIVKVNDKVNKVVITKDNLPNPGYGIAVTSIDFISDKQAIVYYKVVQPDPNKMYPQVISKSSAEVYVSSQYDIKVKGVSMRNL</sequence>
<dbReference type="RefSeq" id="WP_208918979.1">
    <property type="nucleotide sequence ID" value="NZ_LT840184.1"/>
</dbReference>
<evidence type="ECO:0000313" key="3">
    <source>
        <dbReference type="EMBL" id="SMF82128.1"/>
    </source>
</evidence>
<evidence type="ECO:0000259" key="2">
    <source>
        <dbReference type="PROSITE" id="PS51272"/>
    </source>
</evidence>
<dbReference type="AlphaFoldDB" id="A0A1X7H9E0"/>
<keyword evidence="1" id="KW-0732">Signal</keyword>
<dbReference type="InterPro" id="IPR001119">
    <property type="entry name" value="SLH_dom"/>
</dbReference>
<keyword evidence="4" id="KW-1185">Reference proteome</keyword>
<feature type="signal peptide" evidence="1">
    <location>
        <begin position="1"/>
        <end position="25"/>
    </location>
</feature>
<accession>A0A1X7H9E0</accession>
<feature type="chain" id="PRO_5012869260" evidence="1">
    <location>
        <begin position="26"/>
        <end position="306"/>
    </location>
</feature>
<dbReference type="PROSITE" id="PS51272">
    <property type="entry name" value="SLH"/>
    <property type="match status" value="1"/>
</dbReference>
<gene>
    <name evidence="3" type="ORF">SAMN05661091_2112</name>
</gene>
<feature type="domain" description="SLH" evidence="2">
    <location>
        <begin position="23"/>
        <end position="86"/>
    </location>
</feature>
<evidence type="ECO:0000256" key="1">
    <source>
        <dbReference type="SAM" id="SignalP"/>
    </source>
</evidence>
<protein>
    <submittedName>
        <fullName evidence="3">S-layer homology domain-containing protein</fullName>
    </submittedName>
</protein>
<evidence type="ECO:0000313" key="4">
    <source>
        <dbReference type="Proteomes" id="UP000192940"/>
    </source>
</evidence>
<dbReference type="Pfam" id="PF00395">
    <property type="entry name" value="SLH"/>
    <property type="match status" value="2"/>
</dbReference>
<dbReference type="EMBL" id="LT840184">
    <property type="protein sequence ID" value="SMF82128.1"/>
    <property type="molecule type" value="Genomic_DNA"/>
</dbReference>
<reference evidence="4" key="1">
    <citation type="submission" date="2017-04" db="EMBL/GenBank/DDBJ databases">
        <authorList>
            <person name="Varghese N."/>
            <person name="Submissions S."/>
        </authorList>
    </citation>
    <scope>NUCLEOTIDE SEQUENCE [LARGE SCALE GENOMIC DNA]</scope>
    <source>
        <strain evidence="4">N3/975</strain>
    </source>
</reference>